<accession>A0AAV4QED8</accession>
<proteinExistence type="predicted"/>
<dbReference type="Proteomes" id="UP001054837">
    <property type="component" value="Unassembled WGS sequence"/>
</dbReference>
<dbReference type="AlphaFoldDB" id="A0AAV4QED8"/>
<evidence type="ECO:0000313" key="1">
    <source>
        <dbReference type="EMBL" id="GIY07495.1"/>
    </source>
</evidence>
<protein>
    <submittedName>
        <fullName evidence="1">Uncharacterized protein</fullName>
    </submittedName>
</protein>
<dbReference type="EMBL" id="BPLQ01004354">
    <property type="protein sequence ID" value="GIY07495.1"/>
    <property type="molecule type" value="Genomic_DNA"/>
</dbReference>
<gene>
    <name evidence="1" type="primary">AVEN_149151_1</name>
    <name evidence="1" type="ORF">CDAR_549971</name>
</gene>
<evidence type="ECO:0000313" key="2">
    <source>
        <dbReference type="Proteomes" id="UP001054837"/>
    </source>
</evidence>
<name>A0AAV4QED8_9ARAC</name>
<organism evidence="1 2">
    <name type="scientific">Caerostris darwini</name>
    <dbReference type="NCBI Taxonomy" id="1538125"/>
    <lineage>
        <taxon>Eukaryota</taxon>
        <taxon>Metazoa</taxon>
        <taxon>Ecdysozoa</taxon>
        <taxon>Arthropoda</taxon>
        <taxon>Chelicerata</taxon>
        <taxon>Arachnida</taxon>
        <taxon>Araneae</taxon>
        <taxon>Araneomorphae</taxon>
        <taxon>Entelegynae</taxon>
        <taxon>Araneoidea</taxon>
        <taxon>Araneidae</taxon>
        <taxon>Caerostris</taxon>
    </lineage>
</organism>
<keyword evidence="2" id="KW-1185">Reference proteome</keyword>
<sequence>MKLRLLSGAFHELYYIQNRFINLNPQETNQSQLNFHSKNIHCYKTLFPFNNISELAEHLVSSVVYNKVLRTKLFYIAFFFSLCGLIAVNKPFGLKIHSHDKPGTRSKNGQSPVVSSIPDCNLTFEDTLGELKERLKISNLSILKSAERYINHM</sequence>
<reference evidence="1 2" key="1">
    <citation type="submission" date="2021-06" db="EMBL/GenBank/DDBJ databases">
        <title>Caerostris darwini draft genome.</title>
        <authorList>
            <person name="Kono N."/>
            <person name="Arakawa K."/>
        </authorList>
    </citation>
    <scope>NUCLEOTIDE SEQUENCE [LARGE SCALE GENOMIC DNA]</scope>
</reference>
<comment type="caution">
    <text evidence="1">The sequence shown here is derived from an EMBL/GenBank/DDBJ whole genome shotgun (WGS) entry which is preliminary data.</text>
</comment>